<sequence length="196" mass="21325">MLTTSWVIKVVIIATVLSGISAIGFAEMPAPTQVDLARGRRVQQKENRLYEVDASKHKVSVIQLPPAFKRAVATSSSIAFPDDHSRLIEGKEYFLVVVNQSSSSNPTGYCGAGEEGTLYALELRDGAAVPRFSTLVQSCLKDFDLASDSGVKSGYLAIKWKNSPVGIQVHWDIYGNASDVNSFYRYEGGAFVADKQ</sequence>
<evidence type="ECO:0000313" key="3">
    <source>
        <dbReference type="Proteomes" id="UP000675121"/>
    </source>
</evidence>
<dbReference type="RefSeq" id="WP_201139359.1">
    <property type="nucleotide sequence ID" value="NZ_CAJNAS010000016.1"/>
</dbReference>
<keyword evidence="3" id="KW-1185">Reference proteome</keyword>
<accession>A0A9N8R4X7</accession>
<comment type="caution">
    <text evidence="2">The sequence shown here is derived from an EMBL/GenBank/DDBJ whole genome shotgun (WGS) entry which is preliminary data.</text>
</comment>
<evidence type="ECO:0000313" key="2">
    <source>
        <dbReference type="EMBL" id="CAE6934651.1"/>
    </source>
</evidence>
<proteinExistence type="predicted"/>
<gene>
    <name evidence="2" type="ORF">R70211_05317</name>
</gene>
<name>A0A9N8R4X7_9BURK</name>
<dbReference type="EMBL" id="CAJNAS010000016">
    <property type="protein sequence ID" value="CAE6934651.1"/>
    <property type="molecule type" value="Genomic_DNA"/>
</dbReference>
<keyword evidence="1" id="KW-0812">Transmembrane</keyword>
<evidence type="ECO:0000256" key="1">
    <source>
        <dbReference type="SAM" id="Phobius"/>
    </source>
</evidence>
<protein>
    <submittedName>
        <fullName evidence="2">Uncharacterized protein</fullName>
    </submittedName>
</protein>
<organism evidence="2 3">
    <name type="scientific">Paraburkholderia domus</name>
    <dbReference type="NCBI Taxonomy" id="2793075"/>
    <lineage>
        <taxon>Bacteria</taxon>
        <taxon>Pseudomonadati</taxon>
        <taxon>Pseudomonadota</taxon>
        <taxon>Betaproteobacteria</taxon>
        <taxon>Burkholderiales</taxon>
        <taxon>Burkholderiaceae</taxon>
        <taxon>Paraburkholderia</taxon>
    </lineage>
</organism>
<feature type="transmembrane region" description="Helical" evidence="1">
    <location>
        <begin position="6"/>
        <end position="26"/>
    </location>
</feature>
<dbReference type="Proteomes" id="UP000675121">
    <property type="component" value="Unassembled WGS sequence"/>
</dbReference>
<keyword evidence="1" id="KW-1133">Transmembrane helix</keyword>
<reference evidence="2" key="1">
    <citation type="submission" date="2021-02" db="EMBL/GenBank/DDBJ databases">
        <authorList>
            <person name="Vanwijnsberghe S."/>
        </authorList>
    </citation>
    <scope>NUCLEOTIDE SEQUENCE</scope>
    <source>
        <strain evidence="2">R-70211</strain>
    </source>
</reference>
<dbReference type="AlphaFoldDB" id="A0A9N8R4X7"/>
<keyword evidence="1" id="KW-0472">Membrane</keyword>